<dbReference type="AlphaFoldDB" id="A0A9Q0G2W1"/>
<evidence type="ECO:0000313" key="1">
    <source>
        <dbReference type="EMBL" id="KAJ4842213.1"/>
    </source>
</evidence>
<gene>
    <name evidence="1" type="ORF">Tsubulata_005863</name>
</gene>
<organism evidence="1 2">
    <name type="scientific">Turnera subulata</name>
    <dbReference type="NCBI Taxonomy" id="218843"/>
    <lineage>
        <taxon>Eukaryota</taxon>
        <taxon>Viridiplantae</taxon>
        <taxon>Streptophyta</taxon>
        <taxon>Embryophyta</taxon>
        <taxon>Tracheophyta</taxon>
        <taxon>Spermatophyta</taxon>
        <taxon>Magnoliopsida</taxon>
        <taxon>eudicotyledons</taxon>
        <taxon>Gunneridae</taxon>
        <taxon>Pentapetalae</taxon>
        <taxon>rosids</taxon>
        <taxon>fabids</taxon>
        <taxon>Malpighiales</taxon>
        <taxon>Passifloraceae</taxon>
        <taxon>Turnera</taxon>
    </lineage>
</organism>
<evidence type="ECO:0000313" key="2">
    <source>
        <dbReference type="Proteomes" id="UP001141552"/>
    </source>
</evidence>
<keyword evidence="2" id="KW-1185">Reference proteome</keyword>
<feature type="non-terminal residue" evidence="1">
    <location>
        <position position="32"/>
    </location>
</feature>
<dbReference type="Proteomes" id="UP001141552">
    <property type="component" value="Unassembled WGS sequence"/>
</dbReference>
<comment type="caution">
    <text evidence="1">The sequence shown here is derived from an EMBL/GenBank/DDBJ whole genome shotgun (WGS) entry which is preliminary data.</text>
</comment>
<reference evidence="1" key="2">
    <citation type="journal article" date="2023" name="Plants (Basel)">
        <title>Annotation of the Turnera subulata (Passifloraceae) Draft Genome Reveals the S-Locus Evolved after the Divergence of Turneroideae from Passifloroideae in a Stepwise Manner.</title>
        <authorList>
            <person name="Henning P.M."/>
            <person name="Roalson E.H."/>
            <person name="Mir W."/>
            <person name="McCubbin A.G."/>
            <person name="Shore J.S."/>
        </authorList>
    </citation>
    <scope>NUCLEOTIDE SEQUENCE</scope>
    <source>
        <strain evidence="1">F60SS</strain>
    </source>
</reference>
<proteinExistence type="predicted"/>
<accession>A0A9Q0G2W1</accession>
<name>A0A9Q0G2W1_9ROSI</name>
<reference evidence="1" key="1">
    <citation type="submission" date="2022-02" db="EMBL/GenBank/DDBJ databases">
        <authorList>
            <person name="Henning P.M."/>
            <person name="McCubbin A.G."/>
            <person name="Shore J.S."/>
        </authorList>
    </citation>
    <scope>NUCLEOTIDE SEQUENCE</scope>
    <source>
        <strain evidence="1">F60SS</strain>
        <tissue evidence="1">Leaves</tissue>
    </source>
</reference>
<dbReference type="EMBL" id="JAKUCV010002551">
    <property type="protein sequence ID" value="KAJ4842213.1"/>
    <property type="molecule type" value="Genomic_DNA"/>
</dbReference>
<sequence>MFGAVCINNLVVFGLWSALKFSCVWTLECFKI</sequence>
<protein>
    <submittedName>
        <fullName evidence="1">Uncharacterized protein</fullName>
    </submittedName>
</protein>